<dbReference type="EMBL" id="CAUYUJ010005143">
    <property type="protein sequence ID" value="CAK0812446.1"/>
    <property type="molecule type" value="Genomic_DNA"/>
</dbReference>
<evidence type="ECO:0000313" key="2">
    <source>
        <dbReference type="Proteomes" id="UP001189429"/>
    </source>
</evidence>
<evidence type="ECO:0000313" key="1">
    <source>
        <dbReference type="EMBL" id="CAK0812446.1"/>
    </source>
</evidence>
<accession>A0ABN9R5Q1</accession>
<sequence length="57" mass="6304">MNVSAFMMAVRRGKGRTDLLRDMFSELASQEQRTLALCGTVAPDEVLEDIEKAVTCV</sequence>
<evidence type="ECO:0008006" key="3">
    <source>
        <dbReference type="Google" id="ProtNLM"/>
    </source>
</evidence>
<keyword evidence="2" id="KW-1185">Reference proteome</keyword>
<name>A0ABN9R5Q1_9DINO</name>
<protein>
    <recommendedName>
        <fullName evidence="3">RNA helicase</fullName>
    </recommendedName>
</protein>
<gene>
    <name evidence="1" type="ORF">PCOR1329_LOCUS16731</name>
</gene>
<proteinExistence type="predicted"/>
<feature type="non-terminal residue" evidence="1">
    <location>
        <position position="1"/>
    </location>
</feature>
<reference evidence="1" key="1">
    <citation type="submission" date="2023-10" db="EMBL/GenBank/DDBJ databases">
        <authorList>
            <person name="Chen Y."/>
            <person name="Shah S."/>
            <person name="Dougan E. K."/>
            <person name="Thang M."/>
            <person name="Chan C."/>
        </authorList>
    </citation>
    <scope>NUCLEOTIDE SEQUENCE [LARGE SCALE GENOMIC DNA]</scope>
</reference>
<organism evidence="1 2">
    <name type="scientific">Prorocentrum cordatum</name>
    <dbReference type="NCBI Taxonomy" id="2364126"/>
    <lineage>
        <taxon>Eukaryota</taxon>
        <taxon>Sar</taxon>
        <taxon>Alveolata</taxon>
        <taxon>Dinophyceae</taxon>
        <taxon>Prorocentrales</taxon>
        <taxon>Prorocentraceae</taxon>
        <taxon>Prorocentrum</taxon>
    </lineage>
</organism>
<comment type="caution">
    <text evidence="1">The sequence shown here is derived from an EMBL/GenBank/DDBJ whole genome shotgun (WGS) entry which is preliminary data.</text>
</comment>
<dbReference type="Proteomes" id="UP001189429">
    <property type="component" value="Unassembled WGS sequence"/>
</dbReference>
<feature type="non-terminal residue" evidence="1">
    <location>
        <position position="57"/>
    </location>
</feature>